<evidence type="ECO:0000313" key="1">
    <source>
        <dbReference type="EMBL" id="AFS82640.1"/>
    </source>
</evidence>
<evidence type="ECO:0000313" key="2">
    <source>
        <dbReference type="Proteomes" id="UP000006100"/>
    </source>
</evidence>
<keyword evidence="2" id="KW-1185">Reference proteome</keyword>
<dbReference type="Proteomes" id="UP000006100">
    <property type="component" value="Chromosome"/>
</dbReference>
<proteinExistence type="predicted"/>
<dbReference type="AlphaFoldDB" id="K0BC88"/>
<protein>
    <submittedName>
        <fullName evidence="1">Uncharacterized protein</fullName>
    </submittedName>
</protein>
<accession>K0BC88</accession>
<reference evidence="1 2" key="1">
    <citation type="journal article" date="2012" name="J. Bacteriol.">
        <title>Draft Genome Sequence of an Ammonia-Oxidizing Archaeon, "Candidatus Nitrosopumilus sediminis" AR2, from Svalbard in the Arctic Circle.</title>
        <authorList>
            <person name="Park S.J."/>
            <person name="Kim J.G."/>
            <person name="Jung M.Y."/>
            <person name="Kim S.J."/>
            <person name="Cha I.T."/>
            <person name="Ghai R."/>
            <person name="Martin-Cuadrado A.B."/>
            <person name="Rodriguez-Valera F."/>
            <person name="Rhee S.K."/>
        </authorList>
    </citation>
    <scope>NUCLEOTIDE SEQUENCE [LARGE SCALE GENOMIC DNA]</scope>
    <source>
        <strain evidence="1 2">AR2</strain>
    </source>
</reference>
<dbReference type="HOGENOM" id="CLU_2874914_0_0_2"/>
<sequence length="63" mass="7142">MNVSNDFGMKKLAAHCPMCLIDSLYCGTIPTEIKSLTNKEVLFCKSCKFVIAVDEYKNMLYQV</sequence>
<organism evidence="1 2">
    <name type="scientific">Candidatus Nitrosopumilus sediminis</name>
    <dbReference type="NCBI Taxonomy" id="1229909"/>
    <lineage>
        <taxon>Archaea</taxon>
        <taxon>Nitrososphaerota</taxon>
        <taxon>Nitrososphaeria</taxon>
        <taxon>Nitrosopumilales</taxon>
        <taxon>Nitrosopumilaceae</taxon>
        <taxon>Nitrosopumilus</taxon>
    </lineage>
</organism>
<name>K0BC88_9ARCH</name>
<dbReference type="EMBL" id="CP003843">
    <property type="protein sequence ID" value="AFS82640.1"/>
    <property type="molecule type" value="Genomic_DNA"/>
</dbReference>
<gene>
    <name evidence="1" type="ORF">NSED_04170</name>
</gene>
<dbReference type="KEGG" id="nir:NSED_04170"/>